<evidence type="ECO:0000313" key="3">
    <source>
        <dbReference type="Proteomes" id="UP000290289"/>
    </source>
</evidence>
<dbReference type="AlphaFoldDB" id="A0A498IZF1"/>
<feature type="compositionally biased region" description="Polar residues" evidence="1">
    <location>
        <begin position="15"/>
        <end position="27"/>
    </location>
</feature>
<protein>
    <submittedName>
        <fullName evidence="2">Uncharacterized protein</fullName>
    </submittedName>
</protein>
<accession>A0A498IZF1</accession>
<keyword evidence="3" id="KW-1185">Reference proteome</keyword>
<evidence type="ECO:0000256" key="1">
    <source>
        <dbReference type="SAM" id="MobiDB-lite"/>
    </source>
</evidence>
<proteinExistence type="predicted"/>
<feature type="region of interest" description="Disordered" evidence="1">
    <location>
        <begin position="15"/>
        <end position="34"/>
    </location>
</feature>
<dbReference type="Proteomes" id="UP000290289">
    <property type="component" value="Chromosome 10"/>
</dbReference>
<organism evidence="2 3">
    <name type="scientific">Malus domestica</name>
    <name type="common">Apple</name>
    <name type="synonym">Pyrus malus</name>
    <dbReference type="NCBI Taxonomy" id="3750"/>
    <lineage>
        <taxon>Eukaryota</taxon>
        <taxon>Viridiplantae</taxon>
        <taxon>Streptophyta</taxon>
        <taxon>Embryophyta</taxon>
        <taxon>Tracheophyta</taxon>
        <taxon>Spermatophyta</taxon>
        <taxon>Magnoliopsida</taxon>
        <taxon>eudicotyledons</taxon>
        <taxon>Gunneridae</taxon>
        <taxon>Pentapetalae</taxon>
        <taxon>rosids</taxon>
        <taxon>fabids</taxon>
        <taxon>Rosales</taxon>
        <taxon>Rosaceae</taxon>
        <taxon>Amygdaloideae</taxon>
        <taxon>Maleae</taxon>
        <taxon>Malus</taxon>
    </lineage>
</organism>
<reference evidence="2 3" key="1">
    <citation type="submission" date="2018-10" db="EMBL/GenBank/DDBJ databases">
        <title>A high-quality apple genome assembly.</title>
        <authorList>
            <person name="Hu J."/>
        </authorList>
    </citation>
    <scope>NUCLEOTIDE SEQUENCE [LARGE SCALE GENOMIC DNA]</scope>
    <source>
        <strain evidence="3">cv. HFTH1</strain>
        <tissue evidence="2">Young leaf</tissue>
    </source>
</reference>
<evidence type="ECO:0000313" key="2">
    <source>
        <dbReference type="EMBL" id="RXH87735.1"/>
    </source>
</evidence>
<comment type="caution">
    <text evidence="2">The sequence shown here is derived from an EMBL/GenBank/DDBJ whole genome shotgun (WGS) entry which is preliminary data.</text>
</comment>
<name>A0A498IZF1_MALDO</name>
<sequence length="122" mass="14336">MTWLKTTSFWPEYQNDVQPRSSSSTTCLDLGGPQRPSQPLIRTSEWSWDHLGPLIDPNMHTYKSLSNPELKSYGRENRWEYTLFLFHNMISESRGNDEKPNNFTIPIALKACVRLRHSHMRK</sequence>
<dbReference type="EMBL" id="RDQH01000336">
    <property type="protein sequence ID" value="RXH87735.1"/>
    <property type="molecule type" value="Genomic_DNA"/>
</dbReference>
<gene>
    <name evidence="2" type="ORF">DVH24_034635</name>
</gene>